<dbReference type="RefSeq" id="WP_065394898.1">
    <property type="nucleotide sequence ID" value="NZ_MAYH01000034.1"/>
</dbReference>
<dbReference type="Proteomes" id="UP000092651">
    <property type="component" value="Unassembled WGS sequence"/>
</dbReference>
<feature type="transmembrane region" description="Helical" evidence="1">
    <location>
        <begin position="26"/>
        <end position="45"/>
    </location>
</feature>
<keyword evidence="1" id="KW-0812">Transmembrane</keyword>
<keyword evidence="1" id="KW-0472">Membrane</keyword>
<feature type="transmembrane region" description="Helical" evidence="1">
    <location>
        <begin position="161"/>
        <end position="181"/>
    </location>
</feature>
<accession>A0A1B8ZFU3</accession>
<feature type="transmembrane region" description="Helical" evidence="1">
    <location>
        <begin position="82"/>
        <end position="103"/>
    </location>
</feature>
<feature type="transmembrane region" description="Helical" evidence="1">
    <location>
        <begin position="193"/>
        <end position="211"/>
    </location>
</feature>
<feature type="transmembrane region" description="Helical" evidence="1">
    <location>
        <begin position="115"/>
        <end position="132"/>
    </location>
</feature>
<sequence>MLLLSLAIVLFPFAFLDKFIKNFNKKVIILIFSILFVFLGGFRWLTGTDWYAYYYGFIVSDNYYDATQDTFSFEWGFGMLNYIINITFGSYTVFLVVFTFLKVFLRYKVFIDKNFIQYSLLSFFLFYCYEGGAILGTRQMLAGGFVLLSILPIINRKFWHFLILVLIATSIHRTAVIFMVAYPLFKYSSSRNFLLYTFLGSSCVYFIFLNSNVSSLLTNLPIISSFDAYQKKLEGYSEIGQTTYGQIDSQTTIILGFLKKAFVVLPLILSFNMMKKQLTEQTFTLYKGMLNLIVFGSAIYFVLGGIASDFKRLNGFFDPFEVLIIPIFVYNVKNKKLIPFWIIYFAAIAFSKLYTSTMMFQDLIDPFYFIFDKPFYRKMY</sequence>
<dbReference type="InterPro" id="IPR049458">
    <property type="entry name" value="EpsG-like"/>
</dbReference>
<evidence type="ECO:0008006" key="4">
    <source>
        <dbReference type="Google" id="ProtNLM"/>
    </source>
</evidence>
<evidence type="ECO:0000313" key="3">
    <source>
        <dbReference type="Proteomes" id="UP000092651"/>
    </source>
</evidence>
<comment type="caution">
    <text evidence="2">The sequence shown here is derived from an EMBL/GenBank/DDBJ whole genome shotgun (WGS) entry which is preliminary data.</text>
</comment>
<feature type="transmembrane region" description="Helical" evidence="1">
    <location>
        <begin position="337"/>
        <end position="355"/>
    </location>
</feature>
<feature type="transmembrane region" description="Helical" evidence="1">
    <location>
        <begin position="253"/>
        <end position="273"/>
    </location>
</feature>
<evidence type="ECO:0000256" key="1">
    <source>
        <dbReference type="SAM" id="Phobius"/>
    </source>
</evidence>
<feature type="transmembrane region" description="Helical" evidence="1">
    <location>
        <begin position="313"/>
        <end position="330"/>
    </location>
</feature>
<keyword evidence="1" id="KW-1133">Transmembrane helix</keyword>
<name>A0A1B8ZFU3_9FLAO</name>
<dbReference type="EMBL" id="MAYH01000034">
    <property type="protein sequence ID" value="OCA70480.1"/>
    <property type="molecule type" value="Genomic_DNA"/>
</dbReference>
<keyword evidence="3" id="KW-1185">Reference proteome</keyword>
<dbReference type="AlphaFoldDB" id="A0A1B8ZFU3"/>
<dbReference type="Pfam" id="PF14897">
    <property type="entry name" value="EpsG"/>
    <property type="match status" value="1"/>
</dbReference>
<protein>
    <recommendedName>
        <fullName evidence="4">EpsG family protein</fullName>
    </recommendedName>
</protein>
<gene>
    <name evidence="2" type="ORF">BBI01_11000</name>
</gene>
<dbReference type="OrthoDB" id="949885at2"/>
<reference evidence="2 3" key="1">
    <citation type="submission" date="2016-07" db="EMBL/GenBank/DDBJ databases">
        <authorList>
            <person name="Jeong J.-J."/>
            <person name="Kim D.W."/>
            <person name="Sang M.K."/>
            <person name="Choi I.-G."/>
            <person name="Kim K.D."/>
        </authorList>
    </citation>
    <scope>NUCLEOTIDE SEQUENCE [LARGE SCALE GENOMIC DNA]</scope>
    <source>
        <strain evidence="2 3">UTM-3</strain>
    </source>
</reference>
<feature type="transmembrane region" description="Helical" evidence="1">
    <location>
        <begin position="285"/>
        <end position="307"/>
    </location>
</feature>
<evidence type="ECO:0000313" key="2">
    <source>
        <dbReference type="EMBL" id="OCA70480.1"/>
    </source>
</evidence>
<organism evidence="2 3">
    <name type="scientific">Chryseobacterium artocarpi</name>
    <dbReference type="NCBI Taxonomy" id="1414727"/>
    <lineage>
        <taxon>Bacteria</taxon>
        <taxon>Pseudomonadati</taxon>
        <taxon>Bacteroidota</taxon>
        <taxon>Flavobacteriia</taxon>
        <taxon>Flavobacteriales</taxon>
        <taxon>Weeksellaceae</taxon>
        <taxon>Chryseobacterium group</taxon>
        <taxon>Chryseobacterium</taxon>
    </lineage>
</organism>
<proteinExistence type="predicted"/>